<organism evidence="5 6">
    <name type="scientific">Pichia californica</name>
    <dbReference type="NCBI Taxonomy" id="460514"/>
    <lineage>
        <taxon>Eukaryota</taxon>
        <taxon>Fungi</taxon>
        <taxon>Dikarya</taxon>
        <taxon>Ascomycota</taxon>
        <taxon>Saccharomycotina</taxon>
        <taxon>Pichiomycetes</taxon>
        <taxon>Pichiales</taxon>
        <taxon>Pichiaceae</taxon>
        <taxon>Pichia</taxon>
    </lineage>
</organism>
<feature type="compositionally biased region" description="Basic and acidic residues" evidence="3">
    <location>
        <begin position="23"/>
        <end position="37"/>
    </location>
</feature>
<dbReference type="SUPFAM" id="SSF54928">
    <property type="entry name" value="RNA-binding domain, RBD"/>
    <property type="match status" value="1"/>
</dbReference>
<sequence>MAASFRPSKYLHGQNASSSLNSELEKIKTSNDMDKSSESSSSVAISRYDPKTGRIWHDKTLTEWNPNHFRLFVGNVGNDVDEDLLINTFIKYSSLSKVKIPKDDGKSENKGFAFISFANPDDYLKCYKEMNGKYVGSKPITLERAKTEIGDVVKVQNKNKNKNKKISNNKYRQI</sequence>
<dbReference type="PROSITE" id="PS50102">
    <property type="entry name" value="RRM"/>
    <property type="match status" value="1"/>
</dbReference>
<evidence type="ECO:0000256" key="1">
    <source>
        <dbReference type="ARBA" id="ARBA00022884"/>
    </source>
</evidence>
<reference evidence="5" key="1">
    <citation type="submission" date="2020-11" db="EMBL/GenBank/DDBJ databases">
        <title>Kefir isolates.</title>
        <authorList>
            <person name="Marcisauskas S."/>
            <person name="Kim Y."/>
            <person name="Blasche S."/>
        </authorList>
    </citation>
    <scope>NUCLEOTIDE SEQUENCE</scope>
    <source>
        <strain evidence="5">Olga-1</strain>
    </source>
</reference>
<evidence type="ECO:0000256" key="2">
    <source>
        <dbReference type="PROSITE-ProRule" id="PRU00176"/>
    </source>
</evidence>
<dbReference type="Pfam" id="PF00076">
    <property type="entry name" value="RRM_1"/>
    <property type="match status" value="1"/>
</dbReference>
<gene>
    <name evidence="5" type="ORF">C6P40_003853</name>
</gene>
<keyword evidence="1 2" id="KW-0694">RNA-binding</keyword>
<dbReference type="InterPro" id="IPR050825">
    <property type="entry name" value="RBM42_RBP45_47-like"/>
</dbReference>
<dbReference type="PANTHER" id="PTHR47640:SF11">
    <property type="entry name" value="RNA-BINDING PROTEIN 42"/>
    <property type="match status" value="1"/>
</dbReference>
<dbReference type="SMART" id="SM00360">
    <property type="entry name" value="RRM"/>
    <property type="match status" value="1"/>
</dbReference>
<dbReference type="EMBL" id="PUHW01000046">
    <property type="protein sequence ID" value="KAG0690090.1"/>
    <property type="molecule type" value="Genomic_DNA"/>
</dbReference>
<proteinExistence type="predicted"/>
<dbReference type="Gene3D" id="3.30.70.330">
    <property type="match status" value="1"/>
</dbReference>
<evidence type="ECO:0000256" key="3">
    <source>
        <dbReference type="SAM" id="MobiDB-lite"/>
    </source>
</evidence>
<dbReference type="PANTHER" id="PTHR47640">
    <property type="entry name" value="TRNA SELENOCYSTEINE 1-ASSOCIATED PROTEIN 1-RELATED-RELATED"/>
    <property type="match status" value="1"/>
</dbReference>
<feature type="domain" description="RRM" evidence="4">
    <location>
        <begin position="69"/>
        <end position="147"/>
    </location>
</feature>
<protein>
    <recommendedName>
        <fullName evidence="4">RRM domain-containing protein</fullName>
    </recommendedName>
</protein>
<name>A0A9P6WMY3_9ASCO</name>
<comment type="caution">
    <text evidence="5">The sequence shown here is derived from an EMBL/GenBank/DDBJ whole genome shotgun (WGS) entry which is preliminary data.</text>
</comment>
<evidence type="ECO:0000313" key="5">
    <source>
        <dbReference type="EMBL" id="KAG0690090.1"/>
    </source>
</evidence>
<dbReference type="Proteomes" id="UP000697127">
    <property type="component" value="Unassembled WGS sequence"/>
</dbReference>
<dbReference type="InterPro" id="IPR012677">
    <property type="entry name" value="Nucleotide-bd_a/b_plait_sf"/>
</dbReference>
<dbReference type="InterPro" id="IPR000504">
    <property type="entry name" value="RRM_dom"/>
</dbReference>
<keyword evidence="6" id="KW-1185">Reference proteome</keyword>
<evidence type="ECO:0000313" key="6">
    <source>
        <dbReference type="Proteomes" id="UP000697127"/>
    </source>
</evidence>
<evidence type="ECO:0000259" key="4">
    <source>
        <dbReference type="PROSITE" id="PS50102"/>
    </source>
</evidence>
<dbReference type="InterPro" id="IPR035979">
    <property type="entry name" value="RBD_domain_sf"/>
</dbReference>
<feature type="region of interest" description="Disordered" evidence="3">
    <location>
        <begin position="1"/>
        <end position="44"/>
    </location>
</feature>
<accession>A0A9P6WMY3</accession>
<dbReference type="OrthoDB" id="1749473at2759"/>
<dbReference type="AlphaFoldDB" id="A0A9P6WMY3"/>
<dbReference type="GO" id="GO:0003729">
    <property type="term" value="F:mRNA binding"/>
    <property type="evidence" value="ECO:0007669"/>
    <property type="project" value="InterPro"/>
</dbReference>